<evidence type="ECO:0000313" key="15">
    <source>
        <dbReference type="EMBL" id="WVZ07316.1"/>
    </source>
</evidence>
<keyword evidence="8" id="KW-0677">Repeat</keyword>
<organism evidence="15 16">
    <name type="scientific">Vigna mungo</name>
    <name type="common">Black gram</name>
    <name type="synonym">Phaseolus mungo</name>
    <dbReference type="NCBI Taxonomy" id="3915"/>
    <lineage>
        <taxon>Eukaryota</taxon>
        <taxon>Viridiplantae</taxon>
        <taxon>Streptophyta</taxon>
        <taxon>Embryophyta</taxon>
        <taxon>Tracheophyta</taxon>
        <taxon>Spermatophyta</taxon>
        <taxon>Magnoliopsida</taxon>
        <taxon>eudicotyledons</taxon>
        <taxon>Gunneridae</taxon>
        <taxon>Pentapetalae</taxon>
        <taxon>rosids</taxon>
        <taxon>fabids</taxon>
        <taxon>Fabales</taxon>
        <taxon>Fabaceae</taxon>
        <taxon>Papilionoideae</taxon>
        <taxon>50 kb inversion clade</taxon>
        <taxon>NPAAA clade</taxon>
        <taxon>indigoferoid/millettioid clade</taxon>
        <taxon>Phaseoleae</taxon>
        <taxon>Vigna</taxon>
    </lineage>
</organism>
<dbReference type="Gene3D" id="3.80.10.10">
    <property type="entry name" value="Ribonuclease Inhibitor"/>
    <property type="match status" value="2"/>
</dbReference>
<dbReference type="InterPro" id="IPR003591">
    <property type="entry name" value="Leu-rich_rpt_typical-subtyp"/>
</dbReference>
<dbReference type="InterPro" id="IPR013210">
    <property type="entry name" value="LRR_N_plant-typ"/>
</dbReference>
<evidence type="ECO:0000256" key="8">
    <source>
        <dbReference type="ARBA" id="ARBA00022737"/>
    </source>
</evidence>
<dbReference type="SMART" id="SM00369">
    <property type="entry name" value="LRR_TYP"/>
    <property type="match status" value="10"/>
</dbReference>
<feature type="signal peptide" evidence="13">
    <location>
        <begin position="1"/>
        <end position="21"/>
    </location>
</feature>
<gene>
    <name evidence="15" type="ORF">V8G54_020662</name>
</gene>
<keyword evidence="6" id="KW-0812">Transmembrane</keyword>
<evidence type="ECO:0000256" key="12">
    <source>
        <dbReference type="ARBA" id="ARBA00023180"/>
    </source>
</evidence>
<dbReference type="SUPFAM" id="SSF52058">
    <property type="entry name" value="L domain-like"/>
    <property type="match status" value="2"/>
</dbReference>
<dbReference type="InterPro" id="IPR032675">
    <property type="entry name" value="LRR_dom_sf"/>
</dbReference>
<keyword evidence="11" id="KW-0675">Receptor</keyword>
<dbReference type="Pfam" id="PF00560">
    <property type="entry name" value="LRR_1"/>
    <property type="match status" value="9"/>
</dbReference>
<dbReference type="FunFam" id="3.80.10.10:FF:000095">
    <property type="entry name" value="LRR receptor-like serine/threonine-protein kinase GSO1"/>
    <property type="match status" value="1"/>
</dbReference>
<evidence type="ECO:0000256" key="9">
    <source>
        <dbReference type="ARBA" id="ARBA00022989"/>
    </source>
</evidence>
<evidence type="ECO:0000256" key="5">
    <source>
        <dbReference type="ARBA" id="ARBA00022614"/>
    </source>
</evidence>
<evidence type="ECO:0000256" key="4">
    <source>
        <dbReference type="ARBA" id="ARBA00022553"/>
    </source>
</evidence>
<dbReference type="SMART" id="SM00365">
    <property type="entry name" value="LRR_SD22"/>
    <property type="match status" value="6"/>
</dbReference>
<protein>
    <recommendedName>
        <fullName evidence="14">Leucine-rich repeat-containing N-terminal plant-type domain-containing protein</fullName>
    </recommendedName>
</protein>
<dbReference type="FunFam" id="3.80.10.10:FF:000383">
    <property type="entry name" value="Leucine-rich repeat receptor protein kinase EMS1"/>
    <property type="match status" value="1"/>
</dbReference>
<evidence type="ECO:0000256" key="7">
    <source>
        <dbReference type="ARBA" id="ARBA00022729"/>
    </source>
</evidence>
<keyword evidence="9" id="KW-1133">Transmembrane helix</keyword>
<dbReference type="Pfam" id="PF08263">
    <property type="entry name" value="LRRNT_2"/>
    <property type="match status" value="1"/>
</dbReference>
<sequence>MEMKNLSVTLLFFVLVEVIWCEGCWKEEREALWGLNSRFGLPLSWQWEGTDCCEWEGVECNPSTGRVAKLDFNDLSSDFDGQTDQNLSLSLADLVVFKDLKSLNLSYIDWVLDCADSEDFETLSSKLLRLEVLDISWNYLTNDILPSLGGFTSLKELYLSGNELDSDNHIQGVNLEVLDLSYNNFNDSDIASALSGLSSLKSLNLGYSQLTPRSILNISKIRSLEIFDIEGNELNETILWRLGLLALTSLEILDLSRNEINSFCSSSSNIINGSKLRESLQPFSSIRVLSMNSNEIVGTITAGDFRDLSSLEHLALDHNFSLDKEFFKTIGELTSLKVLSASFCLINGPLPPAGVLQLPLHLLTSMRRIDVSDNNITGQIPNKNISSVLPNLQYLNLSRNYIQGSISRDFGKMSLLHTLDLSNNHLSGEIPKNISRDGSRLENLKLSHNRLYGPVFPSLKYLEELHLDDNNLYGSIPNSFLNSSLQVLSLGYNNLVGKLPSVVGNFSNLAKISLSNNHLEGSIPTCLFEHQPLLYLDVSNNNLMGFVPSFVNASLRHIHLSNNMLSGLPKRMFSKRSSIIILDLSYNEIVGSIQDMMEDLAHTRLNIFILKGNRFTGHLPEQICQIEDLSMLDLSYNNFFGPIPNCLGKMPFENDDPVMLREEINGFIRPKNNYATILTPNTNEKAIFTTKKRSYTYTGSILAYMSGIDLSKNKLNGSIPSDLGNLTRIRALNLSHNDLIGQIPASFSKLVQIESLDLSFNMLSDQIPPELNQLNSLAVIHPSERANLLPLMKAAMKEILFFVDLHC</sequence>
<dbReference type="SUPFAM" id="SSF52047">
    <property type="entry name" value="RNI-like"/>
    <property type="match status" value="1"/>
</dbReference>
<evidence type="ECO:0000256" key="11">
    <source>
        <dbReference type="ARBA" id="ARBA00023170"/>
    </source>
</evidence>
<keyword evidence="16" id="KW-1185">Reference proteome</keyword>
<dbReference type="GO" id="GO:0005886">
    <property type="term" value="C:plasma membrane"/>
    <property type="evidence" value="ECO:0007669"/>
    <property type="project" value="UniProtKB-SubCell"/>
</dbReference>
<dbReference type="PANTHER" id="PTHR48052">
    <property type="entry name" value="UNNAMED PRODUCT"/>
    <property type="match status" value="1"/>
</dbReference>
<comment type="similarity">
    <text evidence="2">Belongs to the RLP family.</text>
</comment>
<evidence type="ECO:0000256" key="13">
    <source>
        <dbReference type="SAM" id="SignalP"/>
    </source>
</evidence>
<dbReference type="PRINTS" id="PR00019">
    <property type="entry name" value="LEURICHRPT"/>
</dbReference>
<evidence type="ECO:0000259" key="14">
    <source>
        <dbReference type="Pfam" id="PF08263"/>
    </source>
</evidence>
<dbReference type="PROSITE" id="PS51450">
    <property type="entry name" value="LRR"/>
    <property type="match status" value="1"/>
</dbReference>
<dbReference type="Pfam" id="PF13855">
    <property type="entry name" value="LRR_8"/>
    <property type="match status" value="2"/>
</dbReference>
<keyword evidence="10" id="KW-0472">Membrane</keyword>
<keyword evidence="12" id="KW-0325">Glycoprotein</keyword>
<dbReference type="Proteomes" id="UP001374535">
    <property type="component" value="Chromosome 6"/>
</dbReference>
<feature type="domain" description="Leucine-rich repeat-containing N-terminal plant-type" evidence="14">
    <location>
        <begin position="36"/>
        <end position="61"/>
    </location>
</feature>
<evidence type="ECO:0000256" key="1">
    <source>
        <dbReference type="ARBA" id="ARBA00004251"/>
    </source>
</evidence>
<comment type="subcellular location">
    <subcellularLocation>
        <location evidence="1">Cell membrane</location>
        <topology evidence="1">Single-pass type I membrane protein</topology>
    </subcellularLocation>
</comment>
<dbReference type="EMBL" id="CP144695">
    <property type="protein sequence ID" value="WVZ07316.1"/>
    <property type="molecule type" value="Genomic_DNA"/>
</dbReference>
<evidence type="ECO:0000256" key="2">
    <source>
        <dbReference type="ARBA" id="ARBA00009592"/>
    </source>
</evidence>
<dbReference type="AlphaFoldDB" id="A0AAQ3NCX6"/>
<keyword evidence="7 13" id="KW-0732">Signal</keyword>
<evidence type="ECO:0000313" key="16">
    <source>
        <dbReference type="Proteomes" id="UP001374535"/>
    </source>
</evidence>
<dbReference type="InterPro" id="IPR001611">
    <property type="entry name" value="Leu-rich_rpt"/>
</dbReference>
<accession>A0AAQ3NCX6</accession>
<proteinExistence type="inferred from homology"/>
<dbReference type="PANTHER" id="PTHR48052:SF68">
    <property type="entry name" value="RECEPTOR LIKE PROTEIN 21-RELATED"/>
    <property type="match status" value="1"/>
</dbReference>
<keyword evidence="5" id="KW-0433">Leucine-rich repeat</keyword>
<dbReference type="Pfam" id="PF13516">
    <property type="entry name" value="LRR_6"/>
    <property type="match status" value="1"/>
</dbReference>
<reference evidence="15 16" key="1">
    <citation type="journal article" date="2023" name="Life. Sci Alliance">
        <title>Evolutionary insights into 3D genome organization and epigenetic landscape of Vigna mungo.</title>
        <authorList>
            <person name="Junaid A."/>
            <person name="Singh B."/>
            <person name="Bhatia S."/>
        </authorList>
    </citation>
    <scope>NUCLEOTIDE SEQUENCE [LARGE SCALE GENOMIC DNA]</scope>
    <source>
        <strain evidence="15">Urdbean</strain>
    </source>
</reference>
<keyword evidence="4" id="KW-0597">Phosphoprotein</keyword>
<evidence type="ECO:0000256" key="3">
    <source>
        <dbReference type="ARBA" id="ARBA00022475"/>
    </source>
</evidence>
<keyword evidence="3" id="KW-1003">Cell membrane</keyword>
<feature type="chain" id="PRO_5042994575" description="Leucine-rich repeat-containing N-terminal plant-type domain-containing protein" evidence="13">
    <location>
        <begin position="22"/>
        <end position="807"/>
    </location>
</feature>
<evidence type="ECO:0000256" key="6">
    <source>
        <dbReference type="ARBA" id="ARBA00022692"/>
    </source>
</evidence>
<evidence type="ECO:0000256" key="10">
    <source>
        <dbReference type="ARBA" id="ARBA00023136"/>
    </source>
</evidence>
<dbReference type="FunFam" id="3.80.10.10:FF:000041">
    <property type="entry name" value="LRR receptor-like serine/threonine-protein kinase ERECTA"/>
    <property type="match status" value="1"/>
</dbReference>
<name>A0AAQ3NCX6_VIGMU</name>